<dbReference type="Proteomes" id="UP001595711">
    <property type="component" value="Unassembled WGS sequence"/>
</dbReference>
<reference evidence="2" key="1">
    <citation type="journal article" date="2019" name="Int. J. Syst. Evol. Microbiol.">
        <title>The Global Catalogue of Microorganisms (GCM) 10K type strain sequencing project: providing services to taxonomists for standard genome sequencing and annotation.</title>
        <authorList>
            <consortium name="The Broad Institute Genomics Platform"/>
            <consortium name="The Broad Institute Genome Sequencing Center for Infectious Disease"/>
            <person name="Wu L."/>
            <person name="Ma J."/>
        </authorList>
    </citation>
    <scope>NUCLEOTIDE SEQUENCE [LARGE SCALE GENOMIC DNA]</scope>
    <source>
        <strain evidence="2">KCTC 42182</strain>
    </source>
</reference>
<dbReference type="GO" id="GO:0032259">
    <property type="term" value="P:methylation"/>
    <property type="evidence" value="ECO:0007669"/>
    <property type="project" value="UniProtKB-KW"/>
</dbReference>
<comment type="caution">
    <text evidence="1">The sequence shown here is derived from an EMBL/GenBank/DDBJ whole genome shotgun (WGS) entry which is preliminary data.</text>
</comment>
<keyword evidence="1" id="KW-0808">Transferase</keyword>
<keyword evidence="1" id="KW-0489">Methyltransferase</keyword>
<gene>
    <name evidence="1" type="ORF">ACFOOQ_09045</name>
</gene>
<evidence type="ECO:0000313" key="2">
    <source>
        <dbReference type="Proteomes" id="UP001595711"/>
    </source>
</evidence>
<protein>
    <submittedName>
        <fullName evidence="1">Class I SAM-dependent methyltransferase</fullName>
    </submittedName>
</protein>
<evidence type="ECO:0000313" key="1">
    <source>
        <dbReference type="EMBL" id="MFC3675686.1"/>
    </source>
</evidence>
<organism evidence="1 2">
    <name type="scientific">Ferrovibrio xuzhouensis</name>
    <dbReference type="NCBI Taxonomy" id="1576914"/>
    <lineage>
        <taxon>Bacteria</taxon>
        <taxon>Pseudomonadati</taxon>
        <taxon>Pseudomonadota</taxon>
        <taxon>Alphaproteobacteria</taxon>
        <taxon>Rhodospirillales</taxon>
        <taxon>Rhodospirillaceae</taxon>
        <taxon>Ferrovibrio</taxon>
    </lineage>
</organism>
<dbReference type="EMBL" id="JBHRYJ010000001">
    <property type="protein sequence ID" value="MFC3675686.1"/>
    <property type="molecule type" value="Genomic_DNA"/>
</dbReference>
<dbReference type="RefSeq" id="WP_379724722.1">
    <property type="nucleotide sequence ID" value="NZ_JBHRYJ010000001.1"/>
</dbReference>
<dbReference type="InterPro" id="IPR029063">
    <property type="entry name" value="SAM-dependent_MTases_sf"/>
</dbReference>
<dbReference type="GO" id="GO:0008168">
    <property type="term" value="F:methyltransferase activity"/>
    <property type="evidence" value="ECO:0007669"/>
    <property type="project" value="UniProtKB-KW"/>
</dbReference>
<accession>A0ABV7VE10</accession>
<keyword evidence="2" id="KW-1185">Reference proteome</keyword>
<name>A0ABV7VE10_9PROT</name>
<proteinExistence type="predicted"/>
<sequence>MTATLAVADTLAFFRAWLADPLQAGAVLPSGPALAELITADITPETAPVIELGPGTGVFTRALLERGVAEHDLVLVEAGPDFARRLARRFPAARLLAMDAARLHRLPPLKFSDGEGRLAGAVVSGLPMLSMSPRKMYAILGGAFRHLRQDGAFYQFTYGPRCPVPGAVLDRLDLRAQRIGGVFVNLPPASVYRLSRR</sequence>
<dbReference type="SUPFAM" id="SSF53335">
    <property type="entry name" value="S-adenosyl-L-methionine-dependent methyltransferases"/>
    <property type="match status" value="1"/>
</dbReference>
<dbReference type="Gene3D" id="3.40.50.150">
    <property type="entry name" value="Vaccinia Virus protein VP39"/>
    <property type="match status" value="1"/>
</dbReference>